<dbReference type="InterPro" id="IPR019775">
    <property type="entry name" value="WD40_repeat_CS"/>
</dbReference>
<dbReference type="PROSITE" id="PS50209">
    <property type="entry name" value="CARD"/>
    <property type="match status" value="1"/>
</dbReference>
<evidence type="ECO:0000313" key="7">
    <source>
        <dbReference type="Proteomes" id="UP000054721"/>
    </source>
</evidence>
<dbReference type="InterPro" id="IPR015943">
    <property type="entry name" value="WD40/YVTN_repeat-like_dom_sf"/>
</dbReference>
<dbReference type="CDD" id="cd01671">
    <property type="entry name" value="CARD"/>
    <property type="match status" value="1"/>
</dbReference>
<dbReference type="InterPro" id="IPR048975">
    <property type="entry name" value="WHD_APAF1"/>
</dbReference>
<dbReference type="Gene3D" id="1.10.533.10">
    <property type="entry name" value="Death Domain, Fas"/>
    <property type="match status" value="1"/>
</dbReference>
<proteinExistence type="predicted"/>
<comment type="caution">
    <text evidence="6">The sequence shown here is derived from an EMBL/GenBank/DDBJ whole genome shotgun (WGS) entry which is preliminary data.</text>
</comment>
<dbReference type="Pfam" id="PF21296">
    <property type="entry name" value="WHD_APAF1"/>
    <property type="match status" value="1"/>
</dbReference>
<dbReference type="SUPFAM" id="SSF50978">
    <property type="entry name" value="WD40 repeat-like"/>
    <property type="match status" value="3"/>
</dbReference>
<feature type="region of interest" description="Disordered" evidence="4">
    <location>
        <begin position="55"/>
        <end position="81"/>
    </location>
</feature>
<dbReference type="OrthoDB" id="1357022at2759"/>
<dbReference type="InterPro" id="IPR027417">
    <property type="entry name" value="P-loop_NTPase"/>
</dbReference>
<evidence type="ECO:0000313" key="6">
    <source>
        <dbReference type="EMBL" id="KRZ60231.1"/>
    </source>
</evidence>
<keyword evidence="2" id="KW-0053">Apoptosis</keyword>
<dbReference type="PANTHER" id="PTHR22845">
    <property type="entry name" value="APOPTOTIC PROTEASE-ACTIVATING FACTOR 1"/>
    <property type="match status" value="1"/>
</dbReference>
<keyword evidence="1" id="KW-0853">WD repeat</keyword>
<dbReference type="EMBL" id="JYDW01000031">
    <property type="protein sequence ID" value="KRZ60231.1"/>
    <property type="molecule type" value="Genomic_DNA"/>
</dbReference>
<dbReference type="STRING" id="6335.A0A0V1LLJ5"/>
<dbReference type="GO" id="GO:0042981">
    <property type="term" value="P:regulation of apoptotic process"/>
    <property type="evidence" value="ECO:0007669"/>
    <property type="project" value="InterPro"/>
</dbReference>
<dbReference type="Proteomes" id="UP000054721">
    <property type="component" value="Unassembled WGS sequence"/>
</dbReference>
<dbReference type="Pfam" id="PF00619">
    <property type="entry name" value="CARD"/>
    <property type="match status" value="1"/>
</dbReference>
<organism evidence="6 7">
    <name type="scientific">Trichinella nativa</name>
    <dbReference type="NCBI Taxonomy" id="6335"/>
    <lineage>
        <taxon>Eukaryota</taxon>
        <taxon>Metazoa</taxon>
        <taxon>Ecdysozoa</taxon>
        <taxon>Nematoda</taxon>
        <taxon>Enoplea</taxon>
        <taxon>Dorylaimia</taxon>
        <taxon>Trichinellida</taxon>
        <taxon>Trichinellidae</taxon>
        <taxon>Trichinella</taxon>
    </lineage>
</organism>
<dbReference type="InterPro" id="IPR001680">
    <property type="entry name" value="WD40_rpt"/>
</dbReference>
<keyword evidence="3" id="KW-0677">Repeat</keyword>
<dbReference type="InterPro" id="IPR002182">
    <property type="entry name" value="NB-ARC"/>
</dbReference>
<dbReference type="Gene3D" id="1.25.40.370">
    <property type="match status" value="1"/>
</dbReference>
<dbReference type="Gene3D" id="1.10.8.430">
    <property type="entry name" value="Helical domain of apoptotic protease-activating factors"/>
    <property type="match status" value="1"/>
</dbReference>
<keyword evidence="7" id="KW-1185">Reference proteome</keyword>
<dbReference type="Pfam" id="PF00931">
    <property type="entry name" value="NB-ARC"/>
    <property type="match status" value="1"/>
</dbReference>
<dbReference type="GO" id="GO:0006915">
    <property type="term" value="P:apoptotic process"/>
    <property type="evidence" value="ECO:0007669"/>
    <property type="project" value="UniProtKB-KW"/>
</dbReference>
<dbReference type="Gene3D" id="2.130.10.10">
    <property type="entry name" value="YVTN repeat-like/Quinoprotein amine dehydrogenase"/>
    <property type="match status" value="2"/>
</dbReference>
<dbReference type="InterPro" id="IPR042197">
    <property type="entry name" value="Apaf_helical"/>
</dbReference>
<dbReference type="SUPFAM" id="SSF52540">
    <property type="entry name" value="P-loop containing nucleoside triphosphate hydrolases"/>
    <property type="match status" value="1"/>
</dbReference>
<feature type="compositionally biased region" description="Acidic residues" evidence="4">
    <location>
        <begin position="1590"/>
        <end position="1599"/>
    </location>
</feature>
<feature type="region of interest" description="Disordered" evidence="4">
    <location>
        <begin position="1584"/>
        <end position="1614"/>
    </location>
</feature>
<dbReference type="PANTHER" id="PTHR22845:SF5">
    <property type="entry name" value="APOPTOTIC PROTEASE-ACTIVATING FACTOR 1"/>
    <property type="match status" value="1"/>
</dbReference>
<dbReference type="GO" id="GO:0005829">
    <property type="term" value="C:cytosol"/>
    <property type="evidence" value="ECO:0007669"/>
    <property type="project" value="UniProtKB-ARBA"/>
</dbReference>
<dbReference type="GO" id="GO:0008233">
    <property type="term" value="F:peptidase activity"/>
    <property type="evidence" value="ECO:0007669"/>
    <property type="project" value="UniProtKB-KW"/>
</dbReference>
<feature type="compositionally biased region" description="Acidic residues" evidence="4">
    <location>
        <begin position="55"/>
        <end position="76"/>
    </location>
</feature>
<dbReference type="InterPro" id="IPR011029">
    <property type="entry name" value="DEATH-like_dom_sf"/>
</dbReference>
<reference evidence="6 7" key="1">
    <citation type="submission" date="2015-05" db="EMBL/GenBank/DDBJ databases">
        <title>Evolution of Trichinella species and genotypes.</title>
        <authorList>
            <person name="Korhonen P.K."/>
            <person name="Edoardo P."/>
            <person name="Giuseppe L.R."/>
            <person name="Gasser R.B."/>
        </authorList>
    </citation>
    <scope>NUCLEOTIDE SEQUENCE [LARGE SCALE GENOMIC DNA]</scope>
    <source>
        <strain evidence="6">ISS10</strain>
    </source>
</reference>
<sequence>MPSEGKASDAHTSGDYISAMCIICCRSRRELCQRPDTNKACSNCDCCQSKQSEGEAEGEETTSEAEEGEKPEEGEEEMRPGVEQQVPLDFLSQGVDPAARLLHRLHYGKQSQLLQPRFCPCPTAKDYNELCLYWAYTGLCNRAPYMNTIEEQNLKLLNSQHSLLTDLEPKEITAYLQAAGVFSEDDIELINAKVTRRERVAELLTIYRRKARDLGPLVYALDKTGYRHLKIELVNSVSQVDRGAVPNSKHSLNILLINGKVPRKPEVYVERKEMKLKLKTALMRIDKEPGWIVLHGMGGCGKSVLAAAVVRDSEITGGLFSRVFWITAGRNCDRIRSFALMQDLYSKMGKEFHRLDSVEEASSRLIELMLFDYPRTLLILDDVWTESVVRLFDELQCRILALTRNASLFDVANNRKYFVLMEPSGYTRDEAMQAFASYLNCSESDLPLEALQIFHECRGHPLLISLIGALLKEHNSRWKFYYGLIHSQKLNNIKKVTHYKYATFNEAALLSLEDLTDDLKQLYFELAIFPLGVKISSQVLTVYWNKSIYEVEDIMAEFVKRSLLIKSSSDCEAVETYQIHALLHRVIKMSCHSDLRKTLHQKLLGNYLKVADDCWGKLPDHEYIFTFLGYHLFRADKFASFSDVFLNLKFLAKKIALCGPSSVLNDLIYYRKFIRDSHPTLFDQIERLIKNNSFQLATNNGKYLSLIHLSLLNKNLSELYLEAERILQESDSSAVVDGFAKPYLKSWCKQSFGKDPNFTFSCNSVKTGVWMSRQKKIIYIGFDSCLGVCCTTTGLQLYRVVLNHVPNYLSFSDNDCTLFVAYGNYVGVFELDDHLKRSSTETEDDLDCQRTPSPILNHLCNGLGFIRANEQQQDQKHQDQQQQQQQQKVDENILGPKLLQVREFEVDDCGVELRFCLPARHYPWVLCCDMEGSAKILEISQGRVSGGLDLQSRRNDRSTTMHITSCGFNGDDSLLAIGRADGVVELWNPADFGLRCRFAGHHSGPVQFCAFTGRFTSVECIFSACERRILLWKFDHSRDHDNDLQQSNSVELLEKIQPDQKHVRIVCVALSPTENLLAASFTDFSVLIWNLENKLSTYLVGQCRILKQLYFSEKGKDLLAVREDNAIFNEIHKSNTSIPEINLIDFVEIKTALLLASVQDYTLQVSIITDTVGSVIETRRLFDSVSCLKWSPNECVLMIGFENGWIQSCQFDGNSLSELKKEFRTPQAPCCLAFSTVSDRFAVGCKEGCVAIQDAVIHCQGTAFFETAVTKCIFIDRHPHMNRLLICLQDGSFEILNIDSFVVEAVLGLPVCMIIDFDVNSNCTYLATCWSGKQVKVWELDNLNPIFEENNFNNSLSKCKLSQSGNLLAVCESRGMVNLFKLPGGDLVQKIYAHSADIYDLVFYDDDDVLITLSAELKWWNLKLKSNQMRHWLLSTDSAKTLNIFPGHNLLVTVDHMQGYHVMQIVSTGNLPVGRISASTSIPPLSSVVEKFANASPPTIQNEQQLFDSLPAELQAILVTDDFGMQSISKLPNELINEDSFATFSTIFSEIPDDQSPTDQNDEPVPLDSAETLLRHVFDLYSHDEAEQPSAEEMDTTETEDPKKIPSEVKGKKSVAGRLASIFNIATQLYTNSHYFA</sequence>
<dbReference type="InterPro" id="IPR036388">
    <property type="entry name" value="WH-like_DNA-bd_sf"/>
</dbReference>
<keyword evidence="6" id="KW-0645">Protease</keyword>
<dbReference type="SUPFAM" id="SSF47986">
    <property type="entry name" value="DEATH domain"/>
    <property type="match status" value="1"/>
</dbReference>
<dbReference type="Pfam" id="PF00400">
    <property type="entry name" value="WD40"/>
    <property type="match status" value="2"/>
</dbReference>
<dbReference type="InterPro" id="IPR036322">
    <property type="entry name" value="WD40_repeat_dom_sf"/>
</dbReference>
<dbReference type="GO" id="GO:0043531">
    <property type="term" value="F:ADP binding"/>
    <property type="evidence" value="ECO:0007669"/>
    <property type="project" value="InterPro"/>
</dbReference>
<evidence type="ECO:0000256" key="3">
    <source>
        <dbReference type="ARBA" id="ARBA00022737"/>
    </source>
</evidence>
<evidence type="ECO:0000256" key="1">
    <source>
        <dbReference type="ARBA" id="ARBA00022574"/>
    </source>
</evidence>
<dbReference type="InterPro" id="IPR001315">
    <property type="entry name" value="CARD"/>
</dbReference>
<gene>
    <name evidence="6" type="primary">Apaf1</name>
    <name evidence="6" type="ORF">T02_6095</name>
</gene>
<feature type="domain" description="CARD" evidence="5">
    <location>
        <begin position="141"/>
        <end position="212"/>
    </location>
</feature>
<evidence type="ECO:0000259" key="5">
    <source>
        <dbReference type="PROSITE" id="PS50209"/>
    </source>
</evidence>
<accession>A0A0V1LLJ5</accession>
<evidence type="ECO:0000256" key="4">
    <source>
        <dbReference type="SAM" id="MobiDB-lite"/>
    </source>
</evidence>
<dbReference type="GO" id="GO:0006508">
    <property type="term" value="P:proteolysis"/>
    <property type="evidence" value="ECO:0007669"/>
    <property type="project" value="UniProtKB-KW"/>
</dbReference>
<dbReference type="Pfam" id="PF17908">
    <property type="entry name" value="APAF1_C"/>
    <property type="match status" value="1"/>
</dbReference>
<evidence type="ECO:0000256" key="2">
    <source>
        <dbReference type="ARBA" id="ARBA00022703"/>
    </source>
</evidence>
<dbReference type="Gene3D" id="1.10.10.10">
    <property type="entry name" value="Winged helix-like DNA-binding domain superfamily/Winged helix DNA-binding domain"/>
    <property type="match status" value="1"/>
</dbReference>
<dbReference type="PROSITE" id="PS00678">
    <property type="entry name" value="WD_REPEATS_1"/>
    <property type="match status" value="1"/>
</dbReference>
<name>A0A0V1LLJ5_9BILA</name>
<dbReference type="InterPro" id="IPR041452">
    <property type="entry name" value="APAF1_C"/>
</dbReference>
<dbReference type="SMART" id="SM00320">
    <property type="entry name" value="WD40"/>
    <property type="match status" value="8"/>
</dbReference>
<keyword evidence="6" id="KW-0378">Hydrolase</keyword>
<dbReference type="Gene3D" id="3.40.50.300">
    <property type="entry name" value="P-loop containing nucleotide triphosphate hydrolases"/>
    <property type="match status" value="1"/>
</dbReference>
<feature type="compositionally biased region" description="Basic and acidic residues" evidence="4">
    <location>
        <begin position="1600"/>
        <end position="1611"/>
    </location>
</feature>
<dbReference type="PRINTS" id="PR00364">
    <property type="entry name" value="DISEASERSIST"/>
</dbReference>
<protein>
    <submittedName>
        <fullName evidence="6">Apoptotic protease-activating factor 1</fullName>
    </submittedName>
</protein>